<dbReference type="OrthoDB" id="2320933at2759"/>
<sequence>MNRFIAYGGSGLEHALNSYIYDFYMNGQVEPLTKANGIKRGDIWYLLQDFDLCLKAVKTSLEQLRSGGKANEMTQQEDIDDGDSDDPASEDEWSLDGESFVKAASAWGDTETATASSVCTSVSPWSSVVTRALVDIVSEICDEFNAKFRAMWA</sequence>
<evidence type="ECO:0000313" key="4">
    <source>
        <dbReference type="EMBL" id="KIY45566.1"/>
    </source>
</evidence>
<keyword evidence="2" id="KW-0067">ATP-binding</keyword>
<dbReference type="EMBL" id="KN882047">
    <property type="protein sequence ID" value="KIY45566.1"/>
    <property type="molecule type" value="Genomic_DNA"/>
</dbReference>
<evidence type="ECO:0000313" key="5">
    <source>
        <dbReference type="Proteomes" id="UP000054144"/>
    </source>
</evidence>
<dbReference type="PANTHER" id="PTHR44533:SF4">
    <property type="entry name" value="DEAD_H RNA HELICASE, PUTATIVE-RELATED"/>
    <property type="match status" value="1"/>
</dbReference>
<dbReference type="InterPro" id="IPR052431">
    <property type="entry name" value="SKI2_subfamily_helicases"/>
</dbReference>
<dbReference type="AlphaFoldDB" id="A0A0D7A6M4"/>
<accession>A0A0D7A6M4</accession>
<reference evidence="4 5" key="1">
    <citation type="journal article" date="2015" name="Fungal Genet. Biol.">
        <title>Evolution of novel wood decay mechanisms in Agaricales revealed by the genome sequences of Fistulina hepatica and Cylindrobasidium torrendii.</title>
        <authorList>
            <person name="Floudas D."/>
            <person name="Held B.W."/>
            <person name="Riley R."/>
            <person name="Nagy L.G."/>
            <person name="Koehler G."/>
            <person name="Ransdell A.S."/>
            <person name="Younus H."/>
            <person name="Chow J."/>
            <person name="Chiniquy J."/>
            <person name="Lipzen A."/>
            <person name="Tritt A."/>
            <person name="Sun H."/>
            <person name="Haridas S."/>
            <person name="LaButti K."/>
            <person name="Ohm R.A."/>
            <person name="Kues U."/>
            <person name="Blanchette R.A."/>
            <person name="Grigoriev I.V."/>
            <person name="Minto R.E."/>
            <person name="Hibbett D.S."/>
        </authorList>
    </citation>
    <scope>NUCLEOTIDE SEQUENCE [LARGE SCALE GENOMIC DNA]</scope>
    <source>
        <strain evidence="4 5">ATCC 64428</strain>
    </source>
</reference>
<evidence type="ECO:0000256" key="1">
    <source>
        <dbReference type="ARBA" id="ARBA00022801"/>
    </source>
</evidence>
<organism evidence="4 5">
    <name type="scientific">Fistulina hepatica ATCC 64428</name>
    <dbReference type="NCBI Taxonomy" id="1128425"/>
    <lineage>
        <taxon>Eukaryota</taxon>
        <taxon>Fungi</taxon>
        <taxon>Dikarya</taxon>
        <taxon>Basidiomycota</taxon>
        <taxon>Agaricomycotina</taxon>
        <taxon>Agaricomycetes</taxon>
        <taxon>Agaricomycetidae</taxon>
        <taxon>Agaricales</taxon>
        <taxon>Fistulinaceae</taxon>
        <taxon>Fistulina</taxon>
    </lineage>
</organism>
<proteinExistence type="predicted"/>
<evidence type="ECO:0000256" key="2">
    <source>
        <dbReference type="ARBA" id="ARBA00022806"/>
    </source>
</evidence>
<keyword evidence="1" id="KW-0378">Hydrolase</keyword>
<evidence type="ECO:0000256" key="3">
    <source>
        <dbReference type="SAM" id="MobiDB-lite"/>
    </source>
</evidence>
<keyword evidence="5" id="KW-1185">Reference proteome</keyword>
<feature type="region of interest" description="Disordered" evidence="3">
    <location>
        <begin position="64"/>
        <end position="94"/>
    </location>
</feature>
<dbReference type="GO" id="GO:0005737">
    <property type="term" value="C:cytoplasm"/>
    <property type="evidence" value="ECO:0007669"/>
    <property type="project" value="TreeGrafter"/>
</dbReference>
<gene>
    <name evidence="4" type="ORF">FISHEDRAFT_76421</name>
</gene>
<keyword evidence="2" id="KW-0547">Nucleotide-binding</keyword>
<dbReference type="Proteomes" id="UP000054144">
    <property type="component" value="Unassembled WGS sequence"/>
</dbReference>
<name>A0A0D7A6M4_9AGAR</name>
<protein>
    <submittedName>
        <fullName evidence="4">Uncharacterized protein</fullName>
    </submittedName>
</protein>
<dbReference type="PANTHER" id="PTHR44533">
    <property type="entry name" value="DEAD/H RNA HELICASE, PUTATIVE-RELATED"/>
    <property type="match status" value="1"/>
</dbReference>
<dbReference type="GO" id="GO:0004386">
    <property type="term" value="F:helicase activity"/>
    <property type="evidence" value="ECO:0007669"/>
    <property type="project" value="UniProtKB-KW"/>
</dbReference>
<feature type="compositionally biased region" description="Acidic residues" evidence="3">
    <location>
        <begin position="75"/>
        <end position="94"/>
    </location>
</feature>
<dbReference type="GO" id="GO:0016787">
    <property type="term" value="F:hydrolase activity"/>
    <property type="evidence" value="ECO:0007669"/>
    <property type="project" value="UniProtKB-KW"/>
</dbReference>
<keyword evidence="2" id="KW-0347">Helicase</keyword>